<dbReference type="SMART" id="SM00225">
    <property type="entry name" value="BTB"/>
    <property type="match status" value="1"/>
</dbReference>
<feature type="compositionally biased region" description="Polar residues" evidence="1">
    <location>
        <begin position="1"/>
        <end position="13"/>
    </location>
</feature>
<dbReference type="PANTHER" id="PTHR47843:SF2">
    <property type="entry name" value="BTB DOMAIN-CONTAINING PROTEIN"/>
    <property type="match status" value="1"/>
</dbReference>
<dbReference type="InterPro" id="IPR000210">
    <property type="entry name" value="BTB/POZ_dom"/>
</dbReference>
<evidence type="ECO:0000313" key="4">
    <source>
        <dbReference type="Proteomes" id="UP000701801"/>
    </source>
</evidence>
<keyword evidence="4" id="KW-1185">Reference proteome</keyword>
<feature type="domain" description="BTB" evidence="2">
    <location>
        <begin position="47"/>
        <end position="116"/>
    </location>
</feature>
<feature type="region of interest" description="Disordered" evidence="1">
    <location>
        <begin position="1"/>
        <end position="40"/>
    </location>
</feature>
<evidence type="ECO:0000259" key="2">
    <source>
        <dbReference type="PROSITE" id="PS50097"/>
    </source>
</evidence>
<gene>
    <name evidence="3" type="ORF">HYALB_00000399</name>
</gene>
<protein>
    <recommendedName>
        <fullName evidence="2">BTB domain-containing protein</fullName>
    </recommendedName>
</protein>
<sequence>MTTTRRSGTSSEPRTPPPKLKIATGKGSPQMNKSPKRPSFMNSNDIVNVIIVEEGKNTLLSVHKSYLTAYSKFFQAAFNGLWAESASKKIEIKDVTPVVFEILIAWLYTQKLANSTGNTPIIQQLMELWLLGDRFQIPRLQNETIEALNRQATELTRSHSISFHHVYENTMEESPLRLFLAALPAQGFLKEAKTIPVPENHPHEMLIDMVNWAAKHHKKLVKFSQADLVQYFVAENEPTSSLRSIGGSPISPV</sequence>
<dbReference type="AlphaFoldDB" id="A0A9N9LKW1"/>
<dbReference type="Gene3D" id="3.30.710.10">
    <property type="entry name" value="Potassium Channel Kv1.1, Chain A"/>
    <property type="match status" value="1"/>
</dbReference>
<evidence type="ECO:0000313" key="3">
    <source>
        <dbReference type="EMBL" id="CAG8974787.1"/>
    </source>
</evidence>
<proteinExistence type="predicted"/>
<dbReference type="PROSITE" id="PS50097">
    <property type="entry name" value="BTB"/>
    <property type="match status" value="1"/>
</dbReference>
<reference evidence="3" key="1">
    <citation type="submission" date="2021-07" db="EMBL/GenBank/DDBJ databases">
        <authorList>
            <person name="Durling M."/>
        </authorList>
    </citation>
    <scope>NUCLEOTIDE SEQUENCE</scope>
</reference>
<dbReference type="CDD" id="cd18186">
    <property type="entry name" value="BTB_POZ_ZBTB_KLHL-like"/>
    <property type="match status" value="1"/>
</dbReference>
<evidence type="ECO:0000256" key="1">
    <source>
        <dbReference type="SAM" id="MobiDB-lite"/>
    </source>
</evidence>
<dbReference type="EMBL" id="CAJVRM010000116">
    <property type="protein sequence ID" value="CAG8974787.1"/>
    <property type="molecule type" value="Genomic_DNA"/>
</dbReference>
<dbReference type="OrthoDB" id="194443at2759"/>
<organism evidence="3 4">
    <name type="scientific">Hymenoscyphus albidus</name>
    <dbReference type="NCBI Taxonomy" id="595503"/>
    <lineage>
        <taxon>Eukaryota</taxon>
        <taxon>Fungi</taxon>
        <taxon>Dikarya</taxon>
        <taxon>Ascomycota</taxon>
        <taxon>Pezizomycotina</taxon>
        <taxon>Leotiomycetes</taxon>
        <taxon>Helotiales</taxon>
        <taxon>Helotiaceae</taxon>
        <taxon>Hymenoscyphus</taxon>
    </lineage>
</organism>
<accession>A0A9N9LKW1</accession>
<comment type="caution">
    <text evidence="3">The sequence shown here is derived from an EMBL/GenBank/DDBJ whole genome shotgun (WGS) entry which is preliminary data.</text>
</comment>
<dbReference type="PANTHER" id="PTHR47843">
    <property type="entry name" value="BTB DOMAIN-CONTAINING PROTEIN-RELATED"/>
    <property type="match status" value="1"/>
</dbReference>
<dbReference type="Pfam" id="PF00651">
    <property type="entry name" value="BTB"/>
    <property type="match status" value="1"/>
</dbReference>
<dbReference type="Proteomes" id="UP000701801">
    <property type="component" value="Unassembled WGS sequence"/>
</dbReference>
<dbReference type="InterPro" id="IPR011333">
    <property type="entry name" value="SKP1/BTB/POZ_sf"/>
</dbReference>
<dbReference type="SUPFAM" id="SSF54695">
    <property type="entry name" value="POZ domain"/>
    <property type="match status" value="1"/>
</dbReference>
<name>A0A9N9LKW1_9HELO</name>